<dbReference type="Proteomes" id="UP000231542">
    <property type="component" value="Unassembled WGS sequence"/>
</dbReference>
<dbReference type="HAMAP" id="MF_00386">
    <property type="entry name" value="UPF0161_YidD"/>
    <property type="match status" value="1"/>
</dbReference>
<evidence type="ECO:0000313" key="2">
    <source>
        <dbReference type="EMBL" id="PIS42815.1"/>
    </source>
</evidence>
<evidence type="ECO:0000313" key="3">
    <source>
        <dbReference type="Proteomes" id="UP000231542"/>
    </source>
</evidence>
<evidence type="ECO:0000256" key="1">
    <source>
        <dbReference type="HAMAP-Rule" id="MF_00386"/>
    </source>
</evidence>
<comment type="subcellular location">
    <subcellularLocation>
        <location evidence="1">Cell membrane</location>
        <topology evidence="1">Peripheral membrane protein</topology>
        <orientation evidence="1">Cytoplasmic side</orientation>
    </subcellularLocation>
</comment>
<dbReference type="Pfam" id="PF01809">
    <property type="entry name" value="YidD"/>
    <property type="match status" value="1"/>
</dbReference>
<organism evidence="2 3">
    <name type="scientific">Candidatus Kerfeldbacteria bacterium CG08_land_8_20_14_0_20_40_16</name>
    <dbReference type="NCBI Taxonomy" id="2014244"/>
    <lineage>
        <taxon>Bacteria</taxon>
        <taxon>Candidatus Kerfeldiibacteriota</taxon>
    </lineage>
</organism>
<comment type="function">
    <text evidence="1">Could be involved in insertion of integral membrane proteins into the membrane.</text>
</comment>
<dbReference type="NCBIfam" id="TIGR00278">
    <property type="entry name" value="membrane protein insertion efficiency factor YidD"/>
    <property type="match status" value="1"/>
</dbReference>
<reference evidence="2 3" key="1">
    <citation type="submission" date="2017-09" db="EMBL/GenBank/DDBJ databases">
        <title>Depth-based differentiation of microbial function through sediment-hosted aquifers and enrichment of novel symbionts in the deep terrestrial subsurface.</title>
        <authorList>
            <person name="Probst A.J."/>
            <person name="Ladd B."/>
            <person name="Jarett J.K."/>
            <person name="Geller-Mcgrath D.E."/>
            <person name="Sieber C.M."/>
            <person name="Emerson J.B."/>
            <person name="Anantharaman K."/>
            <person name="Thomas B.C."/>
            <person name="Malmstrom R."/>
            <person name="Stieglmeier M."/>
            <person name="Klingl A."/>
            <person name="Woyke T."/>
            <person name="Ryan C.M."/>
            <person name="Banfield J.F."/>
        </authorList>
    </citation>
    <scope>NUCLEOTIDE SEQUENCE [LARGE SCALE GENOMIC DNA]</scope>
    <source>
        <strain evidence="2">CG08_land_8_20_14_0_20_40_16</strain>
    </source>
</reference>
<dbReference type="EMBL" id="PEXU01000019">
    <property type="protein sequence ID" value="PIS42815.1"/>
    <property type="molecule type" value="Genomic_DNA"/>
</dbReference>
<dbReference type="SMART" id="SM01234">
    <property type="entry name" value="Haemolytic"/>
    <property type="match status" value="1"/>
</dbReference>
<comment type="caution">
    <text evidence="2">The sequence shown here is derived from an EMBL/GenBank/DDBJ whole genome shotgun (WGS) entry which is preliminary data.</text>
</comment>
<keyword evidence="1" id="KW-0472">Membrane</keyword>
<comment type="similarity">
    <text evidence="1">Belongs to the UPF0161 family.</text>
</comment>
<sequence length="91" mass="10577">MKFKIFLIFRKAALFLIKLYQRTVSPDHGFWSYKHPHGYCKFSPTCSQYAYQAIENWGIIVGGGKAIKRIIRCNPFSRGGYDPIKLEENDT</sequence>
<dbReference type="AlphaFoldDB" id="A0A2H0YWF5"/>
<keyword evidence="1" id="KW-1003">Cell membrane</keyword>
<proteinExistence type="inferred from homology"/>
<gene>
    <name evidence="2" type="primary">yidD</name>
    <name evidence="2" type="ORF">COT24_01645</name>
</gene>
<name>A0A2H0YWF5_9BACT</name>
<dbReference type="PANTHER" id="PTHR33383">
    <property type="entry name" value="MEMBRANE PROTEIN INSERTION EFFICIENCY FACTOR-RELATED"/>
    <property type="match status" value="1"/>
</dbReference>
<accession>A0A2H0YWF5</accession>
<dbReference type="InterPro" id="IPR002696">
    <property type="entry name" value="Membr_insert_effic_factor_YidD"/>
</dbReference>
<dbReference type="GO" id="GO:0005886">
    <property type="term" value="C:plasma membrane"/>
    <property type="evidence" value="ECO:0007669"/>
    <property type="project" value="UniProtKB-SubCell"/>
</dbReference>
<dbReference type="PANTHER" id="PTHR33383:SF1">
    <property type="entry name" value="MEMBRANE PROTEIN INSERTION EFFICIENCY FACTOR-RELATED"/>
    <property type="match status" value="1"/>
</dbReference>
<protein>
    <recommendedName>
        <fullName evidence="1">Putative membrane protein insertion efficiency factor</fullName>
    </recommendedName>
</protein>